<evidence type="ECO:0000259" key="2">
    <source>
        <dbReference type="Pfam" id="PF22725"/>
    </source>
</evidence>
<dbReference type="PANTHER" id="PTHR43249:SF1">
    <property type="entry name" value="D-GLUCOSIDE 3-DEHYDROGENASE"/>
    <property type="match status" value="1"/>
</dbReference>
<dbReference type="GeneID" id="97986120"/>
<organism evidence="3 4">
    <name type="scientific">Eisenbergiella massiliensis</name>
    <dbReference type="NCBI Taxonomy" id="1720294"/>
    <lineage>
        <taxon>Bacteria</taxon>
        <taxon>Bacillati</taxon>
        <taxon>Bacillota</taxon>
        <taxon>Clostridia</taxon>
        <taxon>Lachnospirales</taxon>
        <taxon>Lachnospiraceae</taxon>
        <taxon>Eisenbergiella</taxon>
    </lineage>
</organism>
<dbReference type="InterPro" id="IPR036291">
    <property type="entry name" value="NAD(P)-bd_dom_sf"/>
</dbReference>
<accession>A0A3E3IBQ9</accession>
<keyword evidence="4" id="KW-1185">Reference proteome</keyword>
<gene>
    <name evidence="3" type="ORF">DXC51_04265</name>
</gene>
<sequence>MEKVRLGIIGIGNMGSGHCGSILEGKVPDMELAAVADLRESRREWARENLPESVRIFEDGDALIASGCCDAVLVATPHYEHPRLVMEAFAHGLHALCEKPAGVYTKQVREMNEAAAKTDRVFAMMFNQRTNHVYRKMYEIVHSGEYGKIKRVNWIITDWYRTQAYYNSGGWRATWDGEGGGVLLNQCPHNLDLLQWICGMPSRVQAFCHVGKWHDIEVEDDVTAYLEFPDGATGVFVTTTGDAPGTNRFEVTLERGKLVCENDRLSFYELEVSEREYCYTATEGFAKPAGHEVALTTDGENPQHVGVLRAFAANILRGEPLIARGEEGINGLTLSNAMHLSSWLGKPVDIPFDEDLFLEKLNELRKTSRVKENVQEVTFSTAGSYGTKEETL</sequence>
<comment type="caution">
    <text evidence="3">The sequence shown here is derived from an EMBL/GenBank/DDBJ whole genome shotgun (WGS) entry which is preliminary data.</text>
</comment>
<dbReference type="Pfam" id="PF22725">
    <property type="entry name" value="GFO_IDH_MocA_C3"/>
    <property type="match status" value="1"/>
</dbReference>
<evidence type="ECO:0000259" key="1">
    <source>
        <dbReference type="Pfam" id="PF01408"/>
    </source>
</evidence>
<dbReference type="Gene3D" id="3.40.50.720">
    <property type="entry name" value="NAD(P)-binding Rossmann-like Domain"/>
    <property type="match status" value="1"/>
</dbReference>
<dbReference type="InterPro" id="IPR055170">
    <property type="entry name" value="GFO_IDH_MocA-like_dom"/>
</dbReference>
<dbReference type="AlphaFoldDB" id="A0A3E3IBQ9"/>
<dbReference type="InterPro" id="IPR052515">
    <property type="entry name" value="Gfo/Idh/MocA_Oxidoreductase"/>
</dbReference>
<protein>
    <submittedName>
        <fullName evidence="3">Gfo/Idh/MocA family oxidoreductase</fullName>
    </submittedName>
</protein>
<dbReference type="SUPFAM" id="SSF51735">
    <property type="entry name" value="NAD(P)-binding Rossmann-fold domains"/>
    <property type="match status" value="1"/>
</dbReference>
<dbReference type="Gene3D" id="3.30.360.10">
    <property type="entry name" value="Dihydrodipicolinate Reductase, domain 2"/>
    <property type="match status" value="1"/>
</dbReference>
<proteinExistence type="predicted"/>
<dbReference type="RefSeq" id="WP_117544020.1">
    <property type="nucleotide sequence ID" value="NZ_JBKVWB010000004.1"/>
</dbReference>
<dbReference type="PANTHER" id="PTHR43249">
    <property type="entry name" value="UDP-N-ACETYL-2-AMINO-2-DEOXY-D-GLUCURONATE OXIDASE"/>
    <property type="match status" value="1"/>
</dbReference>
<dbReference type="EMBL" id="QVLV01000002">
    <property type="protein sequence ID" value="RGE64486.1"/>
    <property type="molecule type" value="Genomic_DNA"/>
</dbReference>
<feature type="domain" description="Gfo/Idh/MocA-like oxidoreductase N-terminal" evidence="1">
    <location>
        <begin position="5"/>
        <end position="124"/>
    </location>
</feature>
<evidence type="ECO:0000313" key="4">
    <source>
        <dbReference type="Proteomes" id="UP000260812"/>
    </source>
</evidence>
<name>A0A3E3IBQ9_9FIRM</name>
<dbReference type="InterPro" id="IPR000683">
    <property type="entry name" value="Gfo/Idh/MocA-like_OxRdtase_N"/>
</dbReference>
<dbReference type="SUPFAM" id="SSF55347">
    <property type="entry name" value="Glyceraldehyde-3-phosphate dehydrogenase-like, C-terminal domain"/>
    <property type="match status" value="1"/>
</dbReference>
<feature type="domain" description="GFO/IDH/MocA-like oxidoreductase" evidence="2">
    <location>
        <begin position="134"/>
        <end position="258"/>
    </location>
</feature>
<evidence type="ECO:0000313" key="3">
    <source>
        <dbReference type="EMBL" id="RGE64486.1"/>
    </source>
</evidence>
<dbReference type="Proteomes" id="UP000260812">
    <property type="component" value="Unassembled WGS sequence"/>
</dbReference>
<reference evidence="3" key="1">
    <citation type="submission" date="2018-08" db="EMBL/GenBank/DDBJ databases">
        <title>A genome reference for cultivated species of the human gut microbiota.</title>
        <authorList>
            <person name="Zou Y."/>
            <person name="Xue W."/>
            <person name="Luo G."/>
        </authorList>
    </citation>
    <scope>NUCLEOTIDE SEQUENCE [LARGE SCALE GENOMIC DNA]</scope>
    <source>
        <strain evidence="3">TF05-5AC</strain>
    </source>
</reference>
<dbReference type="GO" id="GO:0000166">
    <property type="term" value="F:nucleotide binding"/>
    <property type="evidence" value="ECO:0007669"/>
    <property type="project" value="InterPro"/>
</dbReference>
<dbReference type="Pfam" id="PF01408">
    <property type="entry name" value="GFO_IDH_MocA"/>
    <property type="match status" value="1"/>
</dbReference>